<dbReference type="Proteomes" id="UP000813444">
    <property type="component" value="Unassembled WGS sequence"/>
</dbReference>
<evidence type="ECO:0000313" key="3">
    <source>
        <dbReference type="Proteomes" id="UP000813444"/>
    </source>
</evidence>
<feature type="chain" id="PRO_5035445369" description="Secreted protein" evidence="1">
    <location>
        <begin position="17"/>
        <end position="174"/>
    </location>
</feature>
<protein>
    <recommendedName>
        <fullName evidence="4">Secreted protein</fullName>
    </recommendedName>
</protein>
<evidence type="ECO:0000313" key="2">
    <source>
        <dbReference type="EMBL" id="KAH7303270.1"/>
    </source>
</evidence>
<comment type="caution">
    <text evidence="2">The sequence shown here is derived from an EMBL/GenBank/DDBJ whole genome shotgun (WGS) entry which is preliminary data.</text>
</comment>
<keyword evidence="3" id="KW-1185">Reference proteome</keyword>
<evidence type="ECO:0000256" key="1">
    <source>
        <dbReference type="SAM" id="SignalP"/>
    </source>
</evidence>
<reference evidence="2" key="1">
    <citation type="journal article" date="2021" name="Nat. Commun.">
        <title>Genetic determinants of endophytism in the Arabidopsis root mycobiome.</title>
        <authorList>
            <person name="Mesny F."/>
            <person name="Miyauchi S."/>
            <person name="Thiergart T."/>
            <person name="Pickel B."/>
            <person name="Atanasova L."/>
            <person name="Karlsson M."/>
            <person name="Huettel B."/>
            <person name="Barry K.W."/>
            <person name="Haridas S."/>
            <person name="Chen C."/>
            <person name="Bauer D."/>
            <person name="Andreopoulos W."/>
            <person name="Pangilinan J."/>
            <person name="LaButti K."/>
            <person name="Riley R."/>
            <person name="Lipzen A."/>
            <person name="Clum A."/>
            <person name="Drula E."/>
            <person name="Henrissat B."/>
            <person name="Kohler A."/>
            <person name="Grigoriev I.V."/>
            <person name="Martin F.M."/>
            <person name="Hacquard S."/>
        </authorList>
    </citation>
    <scope>NUCLEOTIDE SEQUENCE</scope>
    <source>
        <strain evidence="2">MPI-CAGE-CH-0235</strain>
    </source>
</reference>
<feature type="signal peptide" evidence="1">
    <location>
        <begin position="1"/>
        <end position="16"/>
    </location>
</feature>
<gene>
    <name evidence="2" type="ORF">B0I35DRAFT_517395</name>
</gene>
<dbReference type="EMBL" id="JAGPNK010000036">
    <property type="protein sequence ID" value="KAH7303270.1"/>
    <property type="molecule type" value="Genomic_DNA"/>
</dbReference>
<keyword evidence="1" id="KW-0732">Signal</keyword>
<dbReference type="OrthoDB" id="5153498at2759"/>
<dbReference type="AlphaFoldDB" id="A0A8K0WJB4"/>
<sequence length="174" mass="19123">MRIAATFLALVAGVAALDVWLNWFDNKCRDANSVRCKSLAPNVCCTVSRAHRRRGNPFSSIEFRDVPRAWKIEARGYRGDDCRMRQDTRAMRGSLKLCLDHGAFSGAGYGFLAERAVGAEGCSSSVRPSILSFSDGPQYNITDLDDDLLDVAALGGRSMDVPQKFDANRIDEAL</sequence>
<organism evidence="2 3">
    <name type="scientific">Stachybotrys elegans</name>
    <dbReference type="NCBI Taxonomy" id="80388"/>
    <lineage>
        <taxon>Eukaryota</taxon>
        <taxon>Fungi</taxon>
        <taxon>Dikarya</taxon>
        <taxon>Ascomycota</taxon>
        <taxon>Pezizomycotina</taxon>
        <taxon>Sordariomycetes</taxon>
        <taxon>Hypocreomycetidae</taxon>
        <taxon>Hypocreales</taxon>
        <taxon>Stachybotryaceae</taxon>
        <taxon>Stachybotrys</taxon>
    </lineage>
</organism>
<proteinExistence type="predicted"/>
<evidence type="ECO:0008006" key="4">
    <source>
        <dbReference type="Google" id="ProtNLM"/>
    </source>
</evidence>
<name>A0A8K0WJB4_9HYPO</name>
<accession>A0A8K0WJB4</accession>